<accession>A0A224YE61</accession>
<reference evidence="2" key="1">
    <citation type="journal article" date="2017" name="Parasit. Vectors">
        <title>Sialotranscriptomics of Rhipicephalus zambeziensis reveals intricate expression profiles of secretory proteins and suggests tight temporal transcriptional regulation during blood-feeding.</title>
        <authorList>
            <person name="de Castro M.H."/>
            <person name="de Klerk D."/>
            <person name="Pienaar R."/>
            <person name="Rees D.J.G."/>
            <person name="Mans B.J."/>
        </authorList>
    </citation>
    <scope>NUCLEOTIDE SEQUENCE</scope>
    <source>
        <tissue evidence="2">Salivary glands</tissue>
    </source>
</reference>
<keyword evidence="1" id="KW-0732">Signal</keyword>
<feature type="chain" id="PRO_5012330091" evidence="1">
    <location>
        <begin position="24"/>
        <end position="88"/>
    </location>
</feature>
<dbReference type="AlphaFoldDB" id="A0A224YE61"/>
<organism evidence="2">
    <name type="scientific">Rhipicephalus zambeziensis</name>
    <dbReference type="NCBI Taxonomy" id="60191"/>
    <lineage>
        <taxon>Eukaryota</taxon>
        <taxon>Metazoa</taxon>
        <taxon>Ecdysozoa</taxon>
        <taxon>Arthropoda</taxon>
        <taxon>Chelicerata</taxon>
        <taxon>Arachnida</taxon>
        <taxon>Acari</taxon>
        <taxon>Parasitiformes</taxon>
        <taxon>Ixodida</taxon>
        <taxon>Ixodoidea</taxon>
        <taxon>Ixodidae</taxon>
        <taxon>Rhipicephalinae</taxon>
        <taxon>Rhipicephalus</taxon>
        <taxon>Rhipicephalus</taxon>
    </lineage>
</organism>
<proteinExistence type="predicted"/>
<protein>
    <submittedName>
        <fullName evidence="2">Evasin</fullName>
    </submittedName>
</protein>
<feature type="signal peptide" evidence="1">
    <location>
        <begin position="1"/>
        <end position="23"/>
    </location>
</feature>
<name>A0A224YE61_9ACAR</name>
<evidence type="ECO:0000256" key="1">
    <source>
        <dbReference type="SAM" id="SignalP"/>
    </source>
</evidence>
<sequence length="88" mass="9619">MPHLRVVLTVFFAITVIRMTASARRGGNTGVATSSICDNHNCTLDVDHHKHGCPRGCLCTGFDRTSELPKRGFCIPDNASVSNRSSRF</sequence>
<evidence type="ECO:0000313" key="2">
    <source>
        <dbReference type="EMBL" id="MAA12060.1"/>
    </source>
</evidence>
<dbReference type="EMBL" id="GFPF01000914">
    <property type="protein sequence ID" value="MAA12060.1"/>
    <property type="molecule type" value="Transcribed_RNA"/>
</dbReference>